<organism evidence="3 4">
    <name type="scientific">Streptomyces sirii</name>
    <dbReference type="NCBI Taxonomy" id="3127701"/>
    <lineage>
        <taxon>Bacteria</taxon>
        <taxon>Bacillati</taxon>
        <taxon>Actinomycetota</taxon>
        <taxon>Actinomycetes</taxon>
        <taxon>Kitasatosporales</taxon>
        <taxon>Streptomycetaceae</taxon>
        <taxon>Streptomyces</taxon>
    </lineage>
</organism>
<evidence type="ECO:0000259" key="2">
    <source>
        <dbReference type="SMART" id="SM00331"/>
    </source>
</evidence>
<dbReference type="InterPro" id="IPR001932">
    <property type="entry name" value="PPM-type_phosphatase-like_dom"/>
</dbReference>
<dbReference type="InterPro" id="IPR052016">
    <property type="entry name" value="Bact_Sigma-Reg"/>
</dbReference>
<keyword evidence="4" id="KW-1185">Reference proteome</keyword>
<sequence>MPPPVRRLARWLPALLIAAGLAFDLGTPPSYTASPFFAAAPLVAAPLLSLASTALTAVAAMAGEVWGVTYRSTAPNYHESVTELATVFVVALLALGINRVVRTSDAHLASVRDVSEAAQRAVLPLPPERLAGLAIAARYVGARADAGIGGDLYAVQDTPHGVRLIVGDVRGKGLEAVEAAVVVIGAFREAAEQETTLEAVAGRLERALQREGRRRGGLDRFEGFTTAVLAEIPANGRPALRVLNRGHPAPLMLTPDGGLRELAPGAPALPLGMSEVASWPDRSDETFLPAGSLLLFFTDGMTEARDFRGRFYDPSNRLRGRRFPGPDALLDTLVEDVARHTGGASADDMALLAVQRPMGE</sequence>
<protein>
    <submittedName>
        <fullName evidence="3">PP2C family protein-serine/threonine phosphatase</fullName>
        <ecNumber evidence="3">3.1.3.16</ecNumber>
    </submittedName>
</protein>
<dbReference type="PANTHER" id="PTHR43156">
    <property type="entry name" value="STAGE II SPORULATION PROTEIN E-RELATED"/>
    <property type="match status" value="1"/>
</dbReference>
<gene>
    <name evidence="3" type="ORF">WAB15_19490</name>
</gene>
<name>A0ABZ2QZY7_9ACTN</name>
<proteinExistence type="predicted"/>
<dbReference type="Proteomes" id="UP001626628">
    <property type="component" value="Chromosome"/>
</dbReference>
<dbReference type="RefSeq" id="WP_407289254.1">
    <property type="nucleotide sequence ID" value="NZ_CP147982.1"/>
</dbReference>
<feature type="domain" description="PPM-type phosphatase" evidence="2">
    <location>
        <begin position="130"/>
        <end position="356"/>
    </location>
</feature>
<dbReference type="PANTHER" id="PTHR43156:SF2">
    <property type="entry name" value="STAGE II SPORULATION PROTEIN E"/>
    <property type="match status" value="1"/>
</dbReference>
<dbReference type="GO" id="GO:0004722">
    <property type="term" value="F:protein serine/threonine phosphatase activity"/>
    <property type="evidence" value="ECO:0007669"/>
    <property type="project" value="UniProtKB-EC"/>
</dbReference>
<evidence type="ECO:0000313" key="3">
    <source>
        <dbReference type="EMBL" id="WXK81578.1"/>
    </source>
</evidence>
<dbReference type="InterPro" id="IPR036457">
    <property type="entry name" value="PPM-type-like_dom_sf"/>
</dbReference>
<dbReference type="EC" id="3.1.3.16" evidence="3"/>
<dbReference type="SMART" id="SM00331">
    <property type="entry name" value="PP2C_SIG"/>
    <property type="match status" value="1"/>
</dbReference>
<reference evidence="3 4" key="1">
    <citation type="submission" date="2024-03" db="EMBL/GenBank/DDBJ databases">
        <title>The complete genome of Streptomyces sirii sp.nov.</title>
        <authorList>
            <person name="Zakalyukina Y.V."/>
            <person name="Belik A.R."/>
            <person name="Biryukov M.V."/>
            <person name="Baturina O.A."/>
            <person name="Kabilov M.R."/>
        </authorList>
    </citation>
    <scope>NUCLEOTIDE SEQUENCE [LARGE SCALE GENOMIC DNA]</scope>
    <source>
        <strain evidence="3 4">BP-8</strain>
    </source>
</reference>
<dbReference type="Pfam" id="PF07228">
    <property type="entry name" value="SpoIIE"/>
    <property type="match status" value="1"/>
</dbReference>
<evidence type="ECO:0000313" key="4">
    <source>
        <dbReference type="Proteomes" id="UP001626628"/>
    </source>
</evidence>
<evidence type="ECO:0000256" key="1">
    <source>
        <dbReference type="ARBA" id="ARBA00022801"/>
    </source>
</evidence>
<dbReference type="Gene3D" id="3.60.40.10">
    <property type="entry name" value="PPM-type phosphatase domain"/>
    <property type="match status" value="1"/>
</dbReference>
<accession>A0ABZ2QZY7</accession>
<keyword evidence="1 3" id="KW-0378">Hydrolase</keyword>
<dbReference type="EMBL" id="CP147982">
    <property type="protein sequence ID" value="WXK81578.1"/>
    <property type="molecule type" value="Genomic_DNA"/>
</dbReference>